<dbReference type="SMART" id="SM00028">
    <property type="entry name" value="TPR"/>
    <property type="match status" value="4"/>
</dbReference>
<accession>A0A238WI77</accession>
<evidence type="ECO:0000256" key="1">
    <source>
        <dbReference type="ARBA" id="ARBA00022737"/>
    </source>
</evidence>
<dbReference type="InterPro" id="IPR019734">
    <property type="entry name" value="TPR_rpt"/>
</dbReference>
<evidence type="ECO:0000313" key="6">
    <source>
        <dbReference type="Proteomes" id="UP000198379"/>
    </source>
</evidence>
<dbReference type="EMBL" id="FZNY01000001">
    <property type="protein sequence ID" value="SNR46031.1"/>
    <property type="molecule type" value="Genomic_DNA"/>
</dbReference>
<proteinExistence type="predicted"/>
<feature type="repeat" description="TPR" evidence="3">
    <location>
        <begin position="250"/>
        <end position="283"/>
    </location>
</feature>
<dbReference type="Pfam" id="PF13432">
    <property type="entry name" value="TPR_16"/>
    <property type="match status" value="1"/>
</dbReference>
<evidence type="ECO:0000256" key="3">
    <source>
        <dbReference type="PROSITE-ProRule" id="PRU00339"/>
    </source>
</evidence>
<dbReference type="OrthoDB" id="9811837at2"/>
<dbReference type="InterPro" id="IPR011990">
    <property type="entry name" value="TPR-like_helical_dom_sf"/>
</dbReference>
<dbReference type="PANTHER" id="PTHR45586:SF1">
    <property type="entry name" value="LIPOPOLYSACCHARIDE ASSEMBLY PROTEIN B"/>
    <property type="match status" value="1"/>
</dbReference>
<keyword evidence="4" id="KW-0732">Signal</keyword>
<keyword evidence="1" id="KW-0677">Repeat</keyword>
<feature type="chain" id="PRO_5013348520" evidence="4">
    <location>
        <begin position="23"/>
        <end position="391"/>
    </location>
</feature>
<protein>
    <submittedName>
        <fullName evidence="5">Tetratricopeptide repeat-containing protein</fullName>
    </submittedName>
</protein>
<evidence type="ECO:0000256" key="4">
    <source>
        <dbReference type="SAM" id="SignalP"/>
    </source>
</evidence>
<dbReference type="Gene3D" id="1.25.40.10">
    <property type="entry name" value="Tetratricopeptide repeat domain"/>
    <property type="match status" value="1"/>
</dbReference>
<sequence>MKGVFKKGIALSLLCLAITIQAQTEKQNKEEVMATIICECLENAPSEDLTKDFAKEFDDCHKASVLGALLSGLPTDKDSTITLNSDGSSDEVSKEDTNKAVKILEKDCDVFKSFVNQQGAQEEYVIKSANHACDCISEIPTALGLDEKNNLISECIVKAVSASEAREHIDLNTVEGIRAFYDDIQRTLVNNCDALEKVTFASDEEKLNSYSSNKKAMEFYSQGIDESEKGNFKKAIKYYKKAVALDDEFVFAWDNLGRTYRELHEYDNAISAYKSSIAVDSLNRTSLMNIAVAYNYKNDFENSEYWYTKLKKAYPEDPEGHYGLSLVYMNRNKLEASLNSVIDAYKLYKESKSPYSADAEKVMNYLYTLFEKQNKTDRFKEICEERDIKLN</sequence>
<dbReference type="Pfam" id="PF13181">
    <property type="entry name" value="TPR_8"/>
    <property type="match status" value="1"/>
</dbReference>
<dbReference type="InterPro" id="IPR051012">
    <property type="entry name" value="CellSynth/LPSAsmb/PSIAsmb"/>
</dbReference>
<name>A0A238WI77_9FLAO</name>
<reference evidence="5 6" key="1">
    <citation type="submission" date="2017-06" db="EMBL/GenBank/DDBJ databases">
        <authorList>
            <person name="Kim H.J."/>
            <person name="Triplett B.A."/>
        </authorList>
    </citation>
    <scope>NUCLEOTIDE SEQUENCE [LARGE SCALE GENOMIC DNA]</scope>
    <source>
        <strain evidence="5 6">DSM 25597</strain>
    </source>
</reference>
<feature type="repeat" description="TPR" evidence="3">
    <location>
        <begin position="216"/>
        <end position="249"/>
    </location>
</feature>
<dbReference type="SUPFAM" id="SSF48452">
    <property type="entry name" value="TPR-like"/>
    <property type="match status" value="1"/>
</dbReference>
<evidence type="ECO:0000256" key="2">
    <source>
        <dbReference type="ARBA" id="ARBA00022803"/>
    </source>
</evidence>
<dbReference type="Proteomes" id="UP000198379">
    <property type="component" value="Unassembled WGS sequence"/>
</dbReference>
<organism evidence="5 6">
    <name type="scientific">Dokdonia pacifica</name>
    <dbReference type="NCBI Taxonomy" id="1627892"/>
    <lineage>
        <taxon>Bacteria</taxon>
        <taxon>Pseudomonadati</taxon>
        <taxon>Bacteroidota</taxon>
        <taxon>Flavobacteriia</taxon>
        <taxon>Flavobacteriales</taxon>
        <taxon>Flavobacteriaceae</taxon>
        <taxon>Dokdonia</taxon>
    </lineage>
</organism>
<gene>
    <name evidence="5" type="ORF">SAMN06265376_1011087</name>
</gene>
<keyword evidence="6" id="KW-1185">Reference proteome</keyword>
<dbReference type="RefSeq" id="WP_089370379.1">
    <property type="nucleotide sequence ID" value="NZ_BMEP01000003.1"/>
</dbReference>
<keyword evidence="2 3" id="KW-0802">TPR repeat</keyword>
<feature type="signal peptide" evidence="4">
    <location>
        <begin position="1"/>
        <end position="22"/>
    </location>
</feature>
<dbReference type="PANTHER" id="PTHR45586">
    <property type="entry name" value="TPR REPEAT-CONTAINING PROTEIN PA4667"/>
    <property type="match status" value="1"/>
</dbReference>
<dbReference type="AlphaFoldDB" id="A0A238WI77"/>
<evidence type="ECO:0000313" key="5">
    <source>
        <dbReference type="EMBL" id="SNR46031.1"/>
    </source>
</evidence>
<dbReference type="PROSITE" id="PS50005">
    <property type="entry name" value="TPR"/>
    <property type="match status" value="2"/>
</dbReference>